<feature type="compositionally biased region" description="Polar residues" evidence="1">
    <location>
        <begin position="191"/>
        <end position="204"/>
    </location>
</feature>
<gene>
    <name evidence="2" type="ORF">P171DRAFT_492020</name>
</gene>
<feature type="region of interest" description="Disordered" evidence="1">
    <location>
        <begin position="156"/>
        <end position="223"/>
    </location>
</feature>
<reference evidence="2" key="1">
    <citation type="journal article" date="2020" name="Stud. Mycol.">
        <title>101 Dothideomycetes genomes: a test case for predicting lifestyles and emergence of pathogens.</title>
        <authorList>
            <person name="Haridas S."/>
            <person name="Albert R."/>
            <person name="Binder M."/>
            <person name="Bloem J."/>
            <person name="Labutti K."/>
            <person name="Salamov A."/>
            <person name="Andreopoulos B."/>
            <person name="Baker S."/>
            <person name="Barry K."/>
            <person name="Bills G."/>
            <person name="Bluhm B."/>
            <person name="Cannon C."/>
            <person name="Castanera R."/>
            <person name="Culley D."/>
            <person name="Daum C."/>
            <person name="Ezra D."/>
            <person name="Gonzalez J."/>
            <person name="Henrissat B."/>
            <person name="Kuo A."/>
            <person name="Liang C."/>
            <person name="Lipzen A."/>
            <person name="Lutzoni F."/>
            <person name="Magnuson J."/>
            <person name="Mondo S."/>
            <person name="Nolan M."/>
            <person name="Ohm R."/>
            <person name="Pangilinan J."/>
            <person name="Park H.-J."/>
            <person name="Ramirez L."/>
            <person name="Alfaro M."/>
            <person name="Sun H."/>
            <person name="Tritt A."/>
            <person name="Yoshinaga Y."/>
            <person name="Zwiers L.-H."/>
            <person name="Turgeon B."/>
            <person name="Goodwin S."/>
            <person name="Spatafora J."/>
            <person name="Crous P."/>
            <person name="Grigoriev I."/>
        </authorList>
    </citation>
    <scope>NUCLEOTIDE SEQUENCE</scope>
    <source>
        <strain evidence="2">CBS 690.94</strain>
    </source>
</reference>
<evidence type="ECO:0000313" key="3">
    <source>
        <dbReference type="Proteomes" id="UP000799764"/>
    </source>
</evidence>
<dbReference type="AlphaFoldDB" id="A0A9P4U661"/>
<dbReference type="OrthoDB" id="10548869at2759"/>
<dbReference type="EMBL" id="MU001515">
    <property type="protein sequence ID" value="KAF2437677.1"/>
    <property type="molecule type" value="Genomic_DNA"/>
</dbReference>
<dbReference type="Proteomes" id="UP000799764">
    <property type="component" value="Unassembled WGS sequence"/>
</dbReference>
<accession>A0A9P4U661</accession>
<evidence type="ECO:0000313" key="2">
    <source>
        <dbReference type="EMBL" id="KAF2437677.1"/>
    </source>
</evidence>
<protein>
    <submittedName>
        <fullName evidence="2">Uncharacterized protein</fullName>
    </submittedName>
</protein>
<feature type="compositionally biased region" description="Basic and acidic residues" evidence="1">
    <location>
        <begin position="173"/>
        <end position="183"/>
    </location>
</feature>
<organism evidence="2 3">
    <name type="scientific">Karstenula rhodostoma CBS 690.94</name>
    <dbReference type="NCBI Taxonomy" id="1392251"/>
    <lineage>
        <taxon>Eukaryota</taxon>
        <taxon>Fungi</taxon>
        <taxon>Dikarya</taxon>
        <taxon>Ascomycota</taxon>
        <taxon>Pezizomycotina</taxon>
        <taxon>Dothideomycetes</taxon>
        <taxon>Pleosporomycetidae</taxon>
        <taxon>Pleosporales</taxon>
        <taxon>Massarineae</taxon>
        <taxon>Didymosphaeriaceae</taxon>
        <taxon>Karstenula</taxon>
    </lineage>
</organism>
<evidence type="ECO:0000256" key="1">
    <source>
        <dbReference type="SAM" id="MobiDB-lite"/>
    </source>
</evidence>
<keyword evidence="3" id="KW-1185">Reference proteome</keyword>
<feature type="compositionally biased region" description="Basic residues" evidence="1">
    <location>
        <begin position="205"/>
        <end position="216"/>
    </location>
</feature>
<sequence length="223" mass="25156">MENYENPSFAAIDELAAIGWRRPPASAIVDMWQTASDGYELKDSFGQLRSVEAQKIIFKFIVGERHLGRYLVRLEASRWSITIEELGNAFGYVSLLSTGFTRSLARISRWAAEVAWEVVLTAIRHARDARLDSTNARTTQSGRDWRPEDITAAMKKLGLGRTKTGQKKRPTTVHHESRSPEARRAHHASSVKKTLPSQVPTLNRSRGHSQGPKKRSPLRELLK</sequence>
<comment type="caution">
    <text evidence="2">The sequence shown here is derived from an EMBL/GenBank/DDBJ whole genome shotgun (WGS) entry which is preliminary data.</text>
</comment>
<proteinExistence type="predicted"/>
<name>A0A9P4U661_9PLEO</name>